<dbReference type="InterPro" id="IPR051126">
    <property type="entry name" value="Thiosulfate_sulfurtransferase"/>
</dbReference>
<keyword evidence="1" id="KW-0677">Repeat</keyword>
<evidence type="ECO:0000313" key="5">
    <source>
        <dbReference type="EMBL" id="MDC8015511.1"/>
    </source>
</evidence>
<evidence type="ECO:0000256" key="1">
    <source>
        <dbReference type="ARBA" id="ARBA00022737"/>
    </source>
</evidence>
<dbReference type="PANTHER" id="PTHR43855">
    <property type="entry name" value="THIOSULFATE SULFURTRANSFERASE"/>
    <property type="match status" value="1"/>
</dbReference>
<dbReference type="Proteomes" id="UP001139971">
    <property type="component" value="Unassembled WGS sequence"/>
</dbReference>
<dbReference type="GO" id="GO:0004792">
    <property type="term" value="F:thiosulfate-cyanide sulfurtransferase activity"/>
    <property type="evidence" value="ECO:0007669"/>
    <property type="project" value="InterPro"/>
</dbReference>
<dbReference type="InterPro" id="IPR036873">
    <property type="entry name" value="Rhodanese-like_dom_sf"/>
</dbReference>
<feature type="domain" description="Rhodanese" evidence="4">
    <location>
        <begin position="32"/>
        <end position="140"/>
    </location>
</feature>
<accession>A0A9X3YSD8</accession>
<evidence type="ECO:0000313" key="6">
    <source>
        <dbReference type="Proteomes" id="UP001139971"/>
    </source>
</evidence>
<dbReference type="InterPro" id="IPR001307">
    <property type="entry name" value="Thiosulphate_STrfase_CS"/>
</dbReference>
<dbReference type="InterPro" id="IPR001763">
    <property type="entry name" value="Rhodanese-like_dom"/>
</dbReference>
<dbReference type="PANTHER" id="PTHR43855:SF1">
    <property type="entry name" value="THIOSULFATE SULFURTRANSFERASE"/>
    <property type="match status" value="1"/>
</dbReference>
<dbReference type="SMART" id="SM00450">
    <property type="entry name" value="RHOD"/>
    <property type="match status" value="2"/>
</dbReference>
<dbReference type="Pfam" id="PF00581">
    <property type="entry name" value="Rhodanese"/>
    <property type="match status" value="2"/>
</dbReference>
<evidence type="ECO:0000259" key="4">
    <source>
        <dbReference type="PROSITE" id="PS50206"/>
    </source>
</evidence>
<feature type="domain" description="Rhodanese" evidence="4">
    <location>
        <begin position="171"/>
        <end position="289"/>
    </location>
</feature>
<dbReference type="PROSITE" id="PS50206">
    <property type="entry name" value="RHODANESE_3"/>
    <property type="match status" value="2"/>
</dbReference>
<dbReference type="Gene3D" id="3.40.250.10">
    <property type="entry name" value="Rhodanese-like domain"/>
    <property type="match status" value="2"/>
</dbReference>
<reference evidence="5" key="1">
    <citation type="submission" date="2023-02" db="EMBL/GenBank/DDBJ databases">
        <title>Tahibacter soli sp. nov. isolated from soil.</title>
        <authorList>
            <person name="Baek J.H."/>
            <person name="Lee J.K."/>
            <person name="Choi D.G."/>
            <person name="Jeon C.O."/>
        </authorList>
    </citation>
    <scope>NUCLEOTIDE SEQUENCE</scope>
    <source>
        <strain evidence="5">BL</strain>
    </source>
</reference>
<evidence type="ECO:0000256" key="2">
    <source>
        <dbReference type="RuleBase" id="RU000507"/>
    </source>
</evidence>
<feature type="coiled-coil region" evidence="3">
    <location>
        <begin position="296"/>
        <end position="323"/>
    </location>
</feature>
<keyword evidence="6" id="KW-1185">Reference proteome</keyword>
<sequence>MRRLAFVLLVFVLPAHGREPAIVDARQAHALFDRGAVFVDVRKANAYDAGHVPRARSLVAGYAAFTDRATDNLLAPAAAAETISALGVALDGAPLVVYGARGSSTPYYVAFALAYYGARDVAVFADGIEAWNAAALPVSTEVATPERTAVKIRDVRDEMLIDLRQLQARRRKHDVQLVDARSPAEFRGESRGGWRGGHLPGAVNIPFQSLRETEPDADAKTASLALRPRAQLEALFAGLDPRKETVVYCQSGGRSAATYVVLRDLGFRNVRMYDGSWREYSNRLDLPAEDVTYFDADGAADEIDKLKARIEALEKRLDTAPKS</sequence>
<organism evidence="5 6">
    <name type="scientific">Tahibacter soli</name>
    <dbReference type="NCBI Taxonomy" id="2983605"/>
    <lineage>
        <taxon>Bacteria</taxon>
        <taxon>Pseudomonadati</taxon>
        <taxon>Pseudomonadota</taxon>
        <taxon>Gammaproteobacteria</taxon>
        <taxon>Lysobacterales</taxon>
        <taxon>Rhodanobacteraceae</taxon>
        <taxon>Tahibacter</taxon>
    </lineage>
</organism>
<keyword evidence="3" id="KW-0175">Coiled coil</keyword>
<keyword evidence="2" id="KW-0808">Transferase</keyword>
<dbReference type="CDD" id="cd01449">
    <property type="entry name" value="TST_Repeat_2"/>
    <property type="match status" value="1"/>
</dbReference>
<gene>
    <name evidence="5" type="ORF">OD750_023545</name>
</gene>
<dbReference type="SUPFAM" id="SSF52821">
    <property type="entry name" value="Rhodanese/Cell cycle control phosphatase"/>
    <property type="match status" value="2"/>
</dbReference>
<evidence type="ECO:0000256" key="3">
    <source>
        <dbReference type="SAM" id="Coils"/>
    </source>
</evidence>
<comment type="caution">
    <text evidence="5">The sequence shown here is derived from an EMBL/GenBank/DDBJ whole genome shotgun (WGS) entry which is preliminary data.</text>
</comment>
<protein>
    <recommendedName>
        <fullName evidence="2">Sulfurtransferase</fullName>
    </recommendedName>
</protein>
<name>A0A9X3YSD8_9GAMM</name>
<dbReference type="AlphaFoldDB" id="A0A9X3YSD8"/>
<dbReference type="PROSITE" id="PS00683">
    <property type="entry name" value="RHODANESE_2"/>
    <property type="match status" value="1"/>
</dbReference>
<dbReference type="RefSeq" id="WP_263540701.1">
    <property type="nucleotide sequence ID" value="NZ_JAOVZO020000020.1"/>
</dbReference>
<proteinExistence type="predicted"/>
<dbReference type="EMBL" id="JAOVZO020000020">
    <property type="protein sequence ID" value="MDC8015511.1"/>
    <property type="molecule type" value="Genomic_DNA"/>
</dbReference>